<proteinExistence type="predicted"/>
<organism evidence="2 3">
    <name type="scientific">Candidatus Geothrix skivensis</name>
    <dbReference type="NCBI Taxonomy" id="2954439"/>
    <lineage>
        <taxon>Bacteria</taxon>
        <taxon>Pseudomonadati</taxon>
        <taxon>Acidobacteriota</taxon>
        <taxon>Holophagae</taxon>
        <taxon>Holophagales</taxon>
        <taxon>Holophagaceae</taxon>
        <taxon>Geothrix</taxon>
    </lineage>
</organism>
<sequence>MTWKPRPREGVDHLALPLDPLQGYLLSRLDGTLDVPALASVMNLGEDQVTAMLGRLVALGAVASAVPLARPTAASPVQASPEPPSEPVPAEPEAATTEDTETAEARMGSATHRQLFEERLHARPVDERAALARAAAEPELSACCFDPTAEVIRALLENPRTGTLQARLIATHHRTSAGLDALGARAAFAGDDGVRRALLQNPILPPALFRRLWAPRRLLEQYLVSASHDSPEQIRAMARDLLRSSFNQRTGEERVELILTTEGRCLMGMQGLTLDSQATALMCRRTYVSTLLIQNLARWSAAPPALIAHLRRQDIVKRNPVLRQLLERHPNAS</sequence>
<protein>
    <submittedName>
        <fullName evidence="2">Uncharacterized protein</fullName>
    </submittedName>
</protein>
<accession>A0A9D7SHQ9</accession>
<name>A0A9D7SHQ9_9BACT</name>
<dbReference type="EMBL" id="JADKIO010000006">
    <property type="protein sequence ID" value="MBK9796423.1"/>
    <property type="molecule type" value="Genomic_DNA"/>
</dbReference>
<evidence type="ECO:0000313" key="2">
    <source>
        <dbReference type="EMBL" id="MBK9796423.1"/>
    </source>
</evidence>
<evidence type="ECO:0000313" key="3">
    <source>
        <dbReference type="Proteomes" id="UP000886657"/>
    </source>
</evidence>
<gene>
    <name evidence="2" type="ORF">IPP58_07975</name>
</gene>
<dbReference type="Proteomes" id="UP000886657">
    <property type="component" value="Unassembled WGS sequence"/>
</dbReference>
<dbReference type="AlphaFoldDB" id="A0A9D7SHQ9"/>
<evidence type="ECO:0000256" key="1">
    <source>
        <dbReference type="SAM" id="MobiDB-lite"/>
    </source>
</evidence>
<feature type="region of interest" description="Disordered" evidence="1">
    <location>
        <begin position="73"/>
        <end position="109"/>
    </location>
</feature>
<reference evidence="2" key="1">
    <citation type="submission" date="2020-10" db="EMBL/GenBank/DDBJ databases">
        <title>Connecting structure to function with the recovery of over 1000 high-quality activated sludge metagenome-assembled genomes encoding full-length rRNA genes using long-read sequencing.</title>
        <authorList>
            <person name="Singleton C.M."/>
            <person name="Petriglieri F."/>
            <person name="Kristensen J.M."/>
            <person name="Kirkegaard R.H."/>
            <person name="Michaelsen T.Y."/>
            <person name="Andersen M.H."/>
            <person name="Karst S.M."/>
            <person name="Dueholm M.S."/>
            <person name="Nielsen P.H."/>
            <person name="Albertsen M."/>
        </authorList>
    </citation>
    <scope>NUCLEOTIDE SEQUENCE</scope>
    <source>
        <strain evidence="2">Skiv_18-Q3-R9-52_MAXAC.067</strain>
    </source>
</reference>
<feature type="compositionally biased region" description="Pro residues" evidence="1">
    <location>
        <begin position="81"/>
        <end position="90"/>
    </location>
</feature>
<comment type="caution">
    <text evidence="2">The sequence shown here is derived from an EMBL/GenBank/DDBJ whole genome shotgun (WGS) entry which is preliminary data.</text>
</comment>